<name>A0AAG5CUZ6_ANOAO</name>
<evidence type="ECO:0000256" key="1">
    <source>
        <dbReference type="SAM" id="MobiDB-lite"/>
    </source>
</evidence>
<feature type="region of interest" description="Disordered" evidence="1">
    <location>
        <begin position="81"/>
        <end position="101"/>
    </location>
</feature>
<keyword evidence="3" id="KW-1185">Reference proteome</keyword>
<feature type="compositionally biased region" description="Basic and acidic residues" evidence="1">
    <location>
        <begin position="90"/>
        <end position="101"/>
    </location>
</feature>
<evidence type="ECO:0000313" key="2">
    <source>
        <dbReference type="EnsemblMetazoa" id="ENSAATROPP002334"/>
    </source>
</evidence>
<proteinExistence type="predicted"/>
<reference evidence="2" key="1">
    <citation type="submission" date="2024-04" db="UniProtKB">
        <authorList>
            <consortium name="EnsemblMetazoa"/>
        </authorList>
    </citation>
    <scope>IDENTIFICATION</scope>
    <source>
        <strain evidence="2">EBRO</strain>
    </source>
</reference>
<dbReference type="AlphaFoldDB" id="A0AAG5CUZ6"/>
<dbReference type="EnsemblMetazoa" id="ENSAATROPT002434">
    <property type="protein sequence ID" value="ENSAATROPP002334"/>
    <property type="gene ID" value="ENSAATROPG001914"/>
</dbReference>
<protein>
    <submittedName>
        <fullName evidence="2">Uncharacterized protein</fullName>
    </submittedName>
</protein>
<sequence>MSSGERFSPRSTDIRRRRSYMTVAISGRGEARPRVCSGSSSAHGIMALPVTCPETDIQFVLSSLGNSRWRNFIPSRVTGTVDLSQRSRKGTADRTERSTKF</sequence>
<organism evidence="2 3">
    <name type="scientific">Anopheles atroparvus</name>
    <name type="common">European mosquito</name>
    <dbReference type="NCBI Taxonomy" id="41427"/>
    <lineage>
        <taxon>Eukaryota</taxon>
        <taxon>Metazoa</taxon>
        <taxon>Ecdysozoa</taxon>
        <taxon>Arthropoda</taxon>
        <taxon>Hexapoda</taxon>
        <taxon>Insecta</taxon>
        <taxon>Pterygota</taxon>
        <taxon>Neoptera</taxon>
        <taxon>Endopterygota</taxon>
        <taxon>Diptera</taxon>
        <taxon>Nematocera</taxon>
        <taxon>Culicoidea</taxon>
        <taxon>Culicidae</taxon>
        <taxon>Anophelinae</taxon>
        <taxon>Anopheles</taxon>
    </lineage>
</organism>
<accession>A0AAG5CUZ6</accession>
<evidence type="ECO:0000313" key="3">
    <source>
        <dbReference type="Proteomes" id="UP000075880"/>
    </source>
</evidence>
<dbReference type="Proteomes" id="UP000075880">
    <property type="component" value="Unassembled WGS sequence"/>
</dbReference>